<dbReference type="CDD" id="cd00085">
    <property type="entry name" value="HNHc"/>
    <property type="match status" value="1"/>
</dbReference>
<evidence type="ECO:0000259" key="1">
    <source>
        <dbReference type="SMART" id="SM00507"/>
    </source>
</evidence>
<keyword evidence="2" id="KW-0378">Hydrolase</keyword>
<dbReference type="GO" id="GO:0003676">
    <property type="term" value="F:nucleic acid binding"/>
    <property type="evidence" value="ECO:0007669"/>
    <property type="project" value="InterPro"/>
</dbReference>
<dbReference type="RefSeq" id="WP_022771577.1">
    <property type="nucleotide sequence ID" value="NC_022576.1"/>
</dbReference>
<keyword evidence="2" id="KW-0255">Endonuclease</keyword>
<dbReference type="eggNOG" id="COG1403">
    <property type="taxonomic scope" value="Bacteria"/>
</dbReference>
<dbReference type="PANTHER" id="PTHR33877:SF2">
    <property type="entry name" value="OS07G0170200 PROTEIN"/>
    <property type="match status" value="1"/>
</dbReference>
<dbReference type="GO" id="GO:0008270">
    <property type="term" value="F:zinc ion binding"/>
    <property type="evidence" value="ECO:0007669"/>
    <property type="project" value="InterPro"/>
</dbReference>
<dbReference type="PANTHER" id="PTHR33877">
    <property type="entry name" value="SLL1193 PROTEIN"/>
    <property type="match status" value="1"/>
</dbReference>
<keyword evidence="3" id="KW-1185">Reference proteome</keyword>
<dbReference type="Gene3D" id="1.10.30.50">
    <property type="match status" value="1"/>
</dbReference>
<reference evidence="2 3" key="1">
    <citation type="journal article" date="2013" name="Genome Biol.">
        <title>Genomic analysis reveals key aspects of prokaryotic symbiosis in the phototrophic consortium "Chlorochromatium aggregatum".</title>
        <authorList>
            <person name="Liu Z."/>
            <person name="Muller J."/>
            <person name="Li T."/>
            <person name="Alvey R.M."/>
            <person name="Vogl K."/>
            <person name="Frigaard N.U."/>
            <person name="Rockwell N.C."/>
            <person name="Boyd E.S."/>
            <person name="Tomsho L.P."/>
            <person name="Schuster S.C."/>
            <person name="Henke P."/>
            <person name="Rohde M."/>
            <person name="Overmann J."/>
            <person name="Bryant D.A."/>
        </authorList>
    </citation>
    <scope>NUCLEOTIDE SEQUENCE [LARGE SCALE GENOMIC DNA]</scope>
    <source>
        <strain evidence="2">CR</strain>
    </source>
</reference>
<accession>U5N5G4</accession>
<dbReference type="Proteomes" id="UP000017184">
    <property type="component" value="Chromosome"/>
</dbReference>
<dbReference type="OrthoDB" id="9802901at2"/>
<feature type="domain" description="HNH nuclease" evidence="1">
    <location>
        <begin position="59"/>
        <end position="107"/>
    </location>
</feature>
<dbReference type="InterPro" id="IPR003615">
    <property type="entry name" value="HNH_nuc"/>
</dbReference>
<keyword evidence="2" id="KW-0540">Nuclease</keyword>
<dbReference type="AlphaFoldDB" id="U5N5G4"/>
<dbReference type="EMBL" id="CP004885">
    <property type="protein sequence ID" value="AGX86756.1"/>
    <property type="molecule type" value="Genomic_DNA"/>
</dbReference>
<dbReference type="InterPro" id="IPR002711">
    <property type="entry name" value="HNH"/>
</dbReference>
<dbReference type="SMART" id="SM00507">
    <property type="entry name" value="HNHc"/>
    <property type="match status" value="1"/>
</dbReference>
<dbReference type="HOGENOM" id="CLU_1319409_0_0_4"/>
<evidence type="ECO:0000313" key="2">
    <source>
        <dbReference type="EMBL" id="AGX86756.1"/>
    </source>
</evidence>
<name>U5N5G4_9BURK</name>
<sequence>MEITTVGELLHWSYANLAMAHSAIKKKIEKYERSQFMIRSRLYAGLNKQTMSIGPLADDERLKMVLPQACCYCGSREHLSADHLIPTKRGGANTGDNIVWACRSCNSSKCARDVLEWLEENKQFPPILLLRRYLKLATEISIQRGLMNVPIVEAPELPFSLSAIPRTYPPPSQLRLWVVEIF</sequence>
<dbReference type="KEGG" id="cbx:Cenrod_0648"/>
<dbReference type="STRING" id="946483.Cenrod_0648"/>
<protein>
    <submittedName>
        <fullName evidence="2">Restriction endonuclease</fullName>
    </submittedName>
</protein>
<dbReference type="GO" id="GO:0004519">
    <property type="term" value="F:endonuclease activity"/>
    <property type="evidence" value="ECO:0007669"/>
    <property type="project" value="UniProtKB-KW"/>
</dbReference>
<dbReference type="Pfam" id="PF01844">
    <property type="entry name" value="HNH"/>
    <property type="match status" value="1"/>
</dbReference>
<evidence type="ECO:0000313" key="3">
    <source>
        <dbReference type="Proteomes" id="UP000017184"/>
    </source>
</evidence>
<proteinExistence type="predicted"/>
<organism evidence="2 3">
    <name type="scientific">Candidatus Symbiobacter mobilis CR</name>
    <dbReference type="NCBI Taxonomy" id="946483"/>
    <lineage>
        <taxon>Bacteria</taxon>
        <taxon>Pseudomonadati</taxon>
        <taxon>Pseudomonadota</taxon>
        <taxon>Betaproteobacteria</taxon>
        <taxon>Burkholderiales</taxon>
        <taxon>Comamonadaceae</taxon>
    </lineage>
</organism>
<dbReference type="InterPro" id="IPR052892">
    <property type="entry name" value="NA-targeting_endonuclease"/>
</dbReference>
<gene>
    <name evidence="2" type="ORF">Cenrod_0648</name>
</gene>